<dbReference type="PANTHER" id="PTHR33434">
    <property type="entry name" value="DEGV DOMAIN-CONTAINING PROTEIN DR_1986-RELATED"/>
    <property type="match status" value="1"/>
</dbReference>
<organism evidence="3 4">
    <name type="scientific">Lactococcus termiticola</name>
    <dbReference type="NCBI Taxonomy" id="2169526"/>
    <lineage>
        <taxon>Bacteria</taxon>
        <taxon>Bacillati</taxon>
        <taxon>Bacillota</taxon>
        <taxon>Bacilli</taxon>
        <taxon>Lactobacillales</taxon>
        <taxon>Streptococcaceae</taxon>
        <taxon>Lactococcus</taxon>
    </lineage>
</organism>
<dbReference type="Gene3D" id="3.40.50.10170">
    <property type="match status" value="1"/>
</dbReference>
<evidence type="ECO:0000313" key="4">
    <source>
        <dbReference type="Proteomes" id="UP000245021"/>
    </source>
</evidence>
<sequence length="280" mass="31362">MKLAVITDSSADIASNYLEHADLYRLEIPISIDGIDYEPSKMTHEDWYELMRAGKDVPKTAQPSVAVLSELLKSLQEKGYSHVIGLFLSSGISGFYQNIFYLQDEFPEMEIKFPDSLITSSPLGFMAEQALDMAAAGKSFDEVLSFLQYQIDNDYAFMLVDDLHWLAKGGRLSKGGEILGSLLNIKPILQFSEDGNVEVYDKVRTQKKSMAELKKLLLKFGDKEKHKIFIIHAEADEQAQELYDYAIEQGFPDVEKVSFGPVIVTHLGLGALAYAMSPKK</sequence>
<reference evidence="3 4" key="1">
    <citation type="journal article" date="2018" name="Genome Announc.">
        <title>Draft Genome Sequence of Lactococcus sp. Strain NtB2 (JCM 32569), Isolated from the Gut of the Higher Termite Nasutitermes takasagoensis.</title>
        <authorList>
            <person name="Noda S."/>
            <person name="Aihara C."/>
            <person name="Yuki M."/>
            <person name="Ohkuma M."/>
        </authorList>
    </citation>
    <scope>NUCLEOTIDE SEQUENCE [LARGE SCALE GENOMIC DNA]</scope>
    <source>
        <strain evidence="3 4">NtB2</strain>
    </source>
</reference>
<keyword evidence="2" id="KW-0446">Lipid-binding</keyword>
<dbReference type="EMBL" id="BFFO01000011">
    <property type="protein sequence ID" value="GBG97391.1"/>
    <property type="molecule type" value="Genomic_DNA"/>
</dbReference>
<dbReference type="Proteomes" id="UP000245021">
    <property type="component" value="Unassembled WGS sequence"/>
</dbReference>
<protein>
    <submittedName>
        <fullName evidence="3">DegV family protein</fullName>
    </submittedName>
</protein>
<dbReference type="RefSeq" id="WP_109246348.1">
    <property type="nucleotide sequence ID" value="NZ_BFFO01000011.1"/>
</dbReference>
<evidence type="ECO:0000313" key="3">
    <source>
        <dbReference type="EMBL" id="GBG97391.1"/>
    </source>
</evidence>
<keyword evidence="4" id="KW-1185">Reference proteome</keyword>
<dbReference type="AlphaFoldDB" id="A0A2R5HKZ0"/>
<evidence type="ECO:0000256" key="1">
    <source>
        <dbReference type="ARBA" id="ARBA00003238"/>
    </source>
</evidence>
<comment type="caution">
    <text evidence="3">The sequence shown here is derived from an EMBL/GenBank/DDBJ whole genome shotgun (WGS) entry which is preliminary data.</text>
</comment>
<dbReference type="NCBIfam" id="TIGR00762">
    <property type="entry name" value="DegV"/>
    <property type="match status" value="1"/>
</dbReference>
<proteinExistence type="predicted"/>
<evidence type="ECO:0000256" key="2">
    <source>
        <dbReference type="ARBA" id="ARBA00023121"/>
    </source>
</evidence>
<dbReference type="OrthoDB" id="9775494at2"/>
<name>A0A2R5HKZ0_9LACT</name>
<dbReference type="GO" id="GO:0008289">
    <property type="term" value="F:lipid binding"/>
    <property type="evidence" value="ECO:0007669"/>
    <property type="project" value="UniProtKB-KW"/>
</dbReference>
<dbReference type="SUPFAM" id="SSF82549">
    <property type="entry name" value="DAK1/DegV-like"/>
    <property type="match status" value="1"/>
</dbReference>
<dbReference type="PROSITE" id="PS51482">
    <property type="entry name" value="DEGV"/>
    <property type="match status" value="1"/>
</dbReference>
<accession>A0A2R5HKZ0</accession>
<gene>
    <name evidence="3" type="primary">degV_3</name>
    <name evidence="3" type="ORF">NtB2_01531</name>
</gene>
<comment type="function">
    <text evidence="1">May bind long-chain fatty acids, such as palmitate, and may play a role in lipid transport or fatty acid metabolism.</text>
</comment>
<dbReference type="InterPro" id="IPR043168">
    <property type="entry name" value="DegV_C"/>
</dbReference>
<dbReference type="Pfam" id="PF02645">
    <property type="entry name" value="DegV"/>
    <property type="match status" value="1"/>
</dbReference>
<dbReference type="InterPro" id="IPR003797">
    <property type="entry name" value="DegV"/>
</dbReference>
<dbReference type="InterPro" id="IPR050270">
    <property type="entry name" value="DegV_domain_contain"/>
</dbReference>
<dbReference type="PANTHER" id="PTHR33434:SF2">
    <property type="entry name" value="FATTY ACID-BINDING PROTEIN TM_1468"/>
    <property type="match status" value="1"/>
</dbReference>
<dbReference type="Gene3D" id="3.30.1180.10">
    <property type="match status" value="1"/>
</dbReference>